<protein>
    <submittedName>
        <fullName evidence="1">Uncharacterized protein</fullName>
    </submittedName>
</protein>
<dbReference type="AlphaFoldDB" id="A0A1F5EES5"/>
<proteinExistence type="predicted"/>
<sequence length="344" mass="38609">MLEPSAPQPGDLTINLDEIRTTATANAQRVAELGSWPDYVKPEELLKRIPKMGETAPGFDAGVACSLNLIPEDKQRLSAVLHADYTKEAVVQIRNELKAISFPAIYSLNPDSPTVWWLAASSLCSDSEVDKDGFLDQVEKFRELVADPEKRLQAARQEYGGMHSSFVLRDDGVPFGERDGCIQAAYIDGSPFGIFHSQKYGLYFVGTYEDSLGLEDFQWSNEKDEKGRSKSGPVHGSKQFVKCASEEELQEAVRVVKHQIFILKPRNHYESHLLHASKKEPRNDGSFLIDRVDQAAMIMSTMENTEYDNNNETVTLFVTTLNSYCPEGWGVERVGNEIILKRKK</sequence>
<reference evidence="1 2" key="1">
    <citation type="journal article" date="2016" name="Nat. Commun.">
        <title>Thousands of microbial genomes shed light on interconnected biogeochemical processes in an aquifer system.</title>
        <authorList>
            <person name="Anantharaman K."/>
            <person name="Brown C.T."/>
            <person name="Hug L.A."/>
            <person name="Sharon I."/>
            <person name="Castelle C.J."/>
            <person name="Probst A.J."/>
            <person name="Thomas B.C."/>
            <person name="Singh A."/>
            <person name="Wilkins M.J."/>
            <person name="Karaoz U."/>
            <person name="Brodie E.L."/>
            <person name="Williams K.H."/>
            <person name="Hubbard S.S."/>
            <person name="Banfield J.F."/>
        </authorList>
    </citation>
    <scope>NUCLEOTIDE SEQUENCE [LARGE SCALE GENOMIC DNA]</scope>
</reference>
<gene>
    <name evidence="1" type="ORF">A2215_01045</name>
</gene>
<dbReference type="Proteomes" id="UP000178583">
    <property type="component" value="Unassembled WGS sequence"/>
</dbReference>
<comment type="caution">
    <text evidence="1">The sequence shown here is derived from an EMBL/GenBank/DDBJ whole genome shotgun (WGS) entry which is preliminary data.</text>
</comment>
<name>A0A1F5EES5_9BACT</name>
<evidence type="ECO:0000313" key="1">
    <source>
        <dbReference type="EMBL" id="OGD65726.1"/>
    </source>
</evidence>
<accession>A0A1F5EES5</accession>
<organism evidence="1 2">
    <name type="scientific">Candidatus Berkelbacteria bacterium RIFOXYA2_FULL_43_10</name>
    <dbReference type="NCBI Taxonomy" id="1797472"/>
    <lineage>
        <taxon>Bacteria</taxon>
        <taxon>Candidatus Berkelbacteria</taxon>
    </lineage>
</organism>
<dbReference type="EMBL" id="MEZY01000007">
    <property type="protein sequence ID" value="OGD65726.1"/>
    <property type="molecule type" value="Genomic_DNA"/>
</dbReference>
<evidence type="ECO:0000313" key="2">
    <source>
        <dbReference type="Proteomes" id="UP000178583"/>
    </source>
</evidence>